<evidence type="ECO:0000313" key="4">
    <source>
        <dbReference type="EMBL" id="KAG6654510.1"/>
    </source>
</evidence>
<dbReference type="PANTHER" id="PTHR48055:SF9">
    <property type="entry name" value="PROTEIN KINASE DOMAIN-CONTAINING PROTEIN"/>
    <property type="match status" value="1"/>
</dbReference>
<proteinExistence type="predicted"/>
<dbReference type="InterPro" id="IPR051564">
    <property type="entry name" value="LRR_receptor-like_kinase"/>
</dbReference>
<feature type="chain" id="PRO_5035787751" description="Protein kinase domain-containing protein" evidence="2">
    <location>
        <begin position="41"/>
        <end position="574"/>
    </location>
</feature>
<dbReference type="Proteomes" id="UP000811609">
    <property type="component" value="Chromosome 5"/>
</dbReference>
<keyword evidence="1" id="KW-0812">Transmembrane</keyword>
<dbReference type="SMART" id="SM00220">
    <property type="entry name" value="S_TKc"/>
    <property type="match status" value="1"/>
</dbReference>
<name>A0A8T1QIF9_CARIL</name>
<evidence type="ECO:0000259" key="3">
    <source>
        <dbReference type="PROSITE" id="PS50011"/>
    </source>
</evidence>
<keyword evidence="1" id="KW-1133">Transmembrane helix</keyword>
<accession>A0A8T1QIF9</accession>
<keyword evidence="2" id="KW-0732">Signal</keyword>
<protein>
    <recommendedName>
        <fullName evidence="3">Protein kinase domain-containing protein</fullName>
    </recommendedName>
</protein>
<dbReference type="AlphaFoldDB" id="A0A8T1QIF9"/>
<organism evidence="4 5">
    <name type="scientific">Carya illinoinensis</name>
    <name type="common">Pecan</name>
    <dbReference type="NCBI Taxonomy" id="32201"/>
    <lineage>
        <taxon>Eukaryota</taxon>
        <taxon>Viridiplantae</taxon>
        <taxon>Streptophyta</taxon>
        <taxon>Embryophyta</taxon>
        <taxon>Tracheophyta</taxon>
        <taxon>Spermatophyta</taxon>
        <taxon>Magnoliopsida</taxon>
        <taxon>eudicotyledons</taxon>
        <taxon>Gunneridae</taxon>
        <taxon>Pentapetalae</taxon>
        <taxon>rosids</taxon>
        <taxon>fabids</taxon>
        <taxon>Fagales</taxon>
        <taxon>Juglandaceae</taxon>
        <taxon>Carya</taxon>
    </lineage>
</organism>
<gene>
    <name evidence="4" type="ORF">CIPAW_05G150100</name>
</gene>
<evidence type="ECO:0000256" key="1">
    <source>
        <dbReference type="SAM" id="Phobius"/>
    </source>
</evidence>
<dbReference type="InterPro" id="IPR000719">
    <property type="entry name" value="Prot_kinase_dom"/>
</dbReference>
<dbReference type="Pfam" id="PF19160">
    <property type="entry name" value="SPARK"/>
    <property type="match status" value="1"/>
</dbReference>
<comment type="caution">
    <text evidence="4">The sequence shown here is derived from an EMBL/GenBank/DDBJ whole genome shotgun (WGS) entry which is preliminary data.</text>
</comment>
<dbReference type="PANTHER" id="PTHR48055">
    <property type="entry name" value="LEUCINE-RICH REPEAT RECEPTOR PROTEIN KINASE EMS1"/>
    <property type="match status" value="1"/>
</dbReference>
<dbReference type="FunFam" id="3.30.200.20:FF:000608">
    <property type="entry name" value="Serine/threonine kinase protein"/>
    <property type="match status" value="1"/>
</dbReference>
<dbReference type="GO" id="GO:0004672">
    <property type="term" value="F:protein kinase activity"/>
    <property type="evidence" value="ECO:0007669"/>
    <property type="project" value="InterPro"/>
</dbReference>
<dbReference type="GO" id="GO:0005524">
    <property type="term" value="F:ATP binding"/>
    <property type="evidence" value="ECO:0007669"/>
    <property type="project" value="InterPro"/>
</dbReference>
<dbReference type="PROSITE" id="PS50011">
    <property type="entry name" value="PROTEIN_KINASE_DOM"/>
    <property type="match status" value="1"/>
</dbReference>
<sequence length="574" mass="62931">MAHYVLGVPFSHQTNPRKPHSSVLVFLLLIITVNFEFSQTSETDCILNIQSSMSLNGSKGEASNWGGFINNSCGAVFDEYLHALGRLANQTGQIYLNFTEQGNCLGSMKGIDANITGCGIEKLTSGAGGCSDYEVKDVNIKLQNRLKILGEGCEGLDLDGKSGQACSECFRRWKEIGSASDNGRESMKVDADVCRFEVLVTLTSSRIDDEKWVKATYDCLGGQHVSIDGEEGTASSGIKSSIGLSILVVRIVGITIIVLIATFTWFRLRTRESFATGKDSSNDSLSEEFACLKLPVKEIYSATNNLYASNFIGQGIAGKVYKGILSNGQHVAVKHTINDGYMDTFVREFTSLSHVRHPNLVALLGCCENEDECFLVYELCHNGNLSEWLFGKTKVLSWMQRVEIAIDGARGLWFLHTYPEGCIVHRDIKPANILLNGNYEARLSDFGLSKVMGVDQSHVSSEVRGTFGYVDPEYRKNHHVNASGDVYSFGIVPLQLLSGKRARSLTRGGDITEFADPKLNGEYSEEAFGLILKLALSCTGLKQQRPSIEQAASGFEEALEISKQVKLLTSRPIL</sequence>
<reference evidence="4" key="1">
    <citation type="submission" date="2020-12" db="EMBL/GenBank/DDBJ databases">
        <title>WGS assembly of Carya illinoinensis cv. Pawnee.</title>
        <authorList>
            <person name="Platts A."/>
            <person name="Shu S."/>
            <person name="Wright S."/>
            <person name="Barry K."/>
            <person name="Edger P."/>
            <person name="Pires J.C."/>
            <person name="Schmutz J."/>
        </authorList>
    </citation>
    <scope>NUCLEOTIDE SEQUENCE</scope>
    <source>
        <tissue evidence="4">Leaf</tissue>
    </source>
</reference>
<keyword evidence="1" id="KW-0472">Membrane</keyword>
<feature type="transmembrane region" description="Helical" evidence="1">
    <location>
        <begin position="247"/>
        <end position="266"/>
    </location>
</feature>
<dbReference type="InterPro" id="IPR043891">
    <property type="entry name" value="SPARK"/>
</dbReference>
<dbReference type="Pfam" id="PF00069">
    <property type="entry name" value="Pkinase"/>
    <property type="match status" value="1"/>
</dbReference>
<dbReference type="InterPro" id="IPR008271">
    <property type="entry name" value="Ser/Thr_kinase_AS"/>
</dbReference>
<dbReference type="PROSITE" id="PS00108">
    <property type="entry name" value="PROTEIN_KINASE_ST"/>
    <property type="match status" value="1"/>
</dbReference>
<dbReference type="GO" id="GO:0016020">
    <property type="term" value="C:membrane"/>
    <property type="evidence" value="ECO:0007669"/>
    <property type="project" value="TreeGrafter"/>
</dbReference>
<evidence type="ECO:0000313" key="5">
    <source>
        <dbReference type="Proteomes" id="UP000811609"/>
    </source>
</evidence>
<feature type="domain" description="Protein kinase" evidence="3">
    <location>
        <begin position="306"/>
        <end position="559"/>
    </location>
</feature>
<evidence type="ECO:0000256" key="2">
    <source>
        <dbReference type="SAM" id="SignalP"/>
    </source>
</evidence>
<feature type="signal peptide" evidence="2">
    <location>
        <begin position="1"/>
        <end position="40"/>
    </location>
</feature>
<dbReference type="EMBL" id="CM031813">
    <property type="protein sequence ID" value="KAG6654510.1"/>
    <property type="molecule type" value="Genomic_DNA"/>
</dbReference>
<keyword evidence="5" id="KW-1185">Reference proteome</keyword>